<evidence type="ECO:0000313" key="2">
    <source>
        <dbReference type="Proteomes" id="UP000217790"/>
    </source>
</evidence>
<protein>
    <submittedName>
        <fullName evidence="1">Uncharacterized protein</fullName>
    </submittedName>
</protein>
<proteinExistence type="predicted"/>
<sequence>MKVPQTRHILLLKQCVTRLGLFGRRGKAAVEGGFKGIAGDGLAQIRERSEILHRQDVSLSGEQDQDCLGTRHQNLQGTVRYGLEKHQDGVVSQDLSLGDPTVTAPSGLLSGMWQAKPCSPYQRNTGEFYSVDDVLRALVYKTRSNDTDPPEEKLWDVAPFKLRVLRANSVFPSWAKNVFVLFTFIPKAISITLEPLYLFDGYRSSSESAPTPHPPGGQENFASDPCELAFICVLRGWSSGLFTAYYHHKISESPNRSSISRKRSSIARKRLTKLGNERKCDSYLCTYLAMVLLKNLLAVYEVRIICNDYCQPVEQKVPRYPLHLMVLQVEFPKDVHKEDRQVDLWVLHELKEVDRKHGDPVVFVLAMEVDRPVGRIFLAKAGDEGVNLQEGNDELG</sequence>
<gene>
    <name evidence="1" type="ORF">ARMGADRAFT_1040934</name>
</gene>
<evidence type="ECO:0000313" key="1">
    <source>
        <dbReference type="EMBL" id="PBK79271.1"/>
    </source>
</evidence>
<dbReference type="InParanoid" id="A0A2H3C873"/>
<dbReference type="EMBL" id="KZ293793">
    <property type="protein sequence ID" value="PBK79271.1"/>
    <property type="molecule type" value="Genomic_DNA"/>
</dbReference>
<dbReference type="Proteomes" id="UP000217790">
    <property type="component" value="Unassembled WGS sequence"/>
</dbReference>
<organism evidence="1 2">
    <name type="scientific">Armillaria gallica</name>
    <name type="common">Bulbous honey fungus</name>
    <name type="synonym">Armillaria bulbosa</name>
    <dbReference type="NCBI Taxonomy" id="47427"/>
    <lineage>
        <taxon>Eukaryota</taxon>
        <taxon>Fungi</taxon>
        <taxon>Dikarya</taxon>
        <taxon>Basidiomycota</taxon>
        <taxon>Agaricomycotina</taxon>
        <taxon>Agaricomycetes</taxon>
        <taxon>Agaricomycetidae</taxon>
        <taxon>Agaricales</taxon>
        <taxon>Marasmiineae</taxon>
        <taxon>Physalacriaceae</taxon>
        <taxon>Armillaria</taxon>
    </lineage>
</organism>
<accession>A0A2H3C873</accession>
<name>A0A2H3C873_ARMGA</name>
<dbReference type="OrthoDB" id="3062612at2759"/>
<keyword evidence="2" id="KW-1185">Reference proteome</keyword>
<reference evidence="2" key="1">
    <citation type="journal article" date="2017" name="Nat. Ecol. Evol.">
        <title>Genome expansion and lineage-specific genetic innovations in the forest pathogenic fungi Armillaria.</title>
        <authorList>
            <person name="Sipos G."/>
            <person name="Prasanna A.N."/>
            <person name="Walter M.C."/>
            <person name="O'Connor E."/>
            <person name="Balint B."/>
            <person name="Krizsan K."/>
            <person name="Kiss B."/>
            <person name="Hess J."/>
            <person name="Varga T."/>
            <person name="Slot J."/>
            <person name="Riley R."/>
            <person name="Boka B."/>
            <person name="Rigling D."/>
            <person name="Barry K."/>
            <person name="Lee J."/>
            <person name="Mihaltcheva S."/>
            <person name="LaButti K."/>
            <person name="Lipzen A."/>
            <person name="Waldron R."/>
            <person name="Moloney N.M."/>
            <person name="Sperisen C."/>
            <person name="Kredics L."/>
            <person name="Vagvoelgyi C."/>
            <person name="Patrignani A."/>
            <person name="Fitzpatrick D."/>
            <person name="Nagy I."/>
            <person name="Doyle S."/>
            <person name="Anderson J.B."/>
            <person name="Grigoriev I.V."/>
            <person name="Gueldener U."/>
            <person name="Muensterkoetter M."/>
            <person name="Nagy L.G."/>
        </authorList>
    </citation>
    <scope>NUCLEOTIDE SEQUENCE [LARGE SCALE GENOMIC DNA]</scope>
    <source>
        <strain evidence="2">Ar21-2</strain>
    </source>
</reference>
<dbReference type="AlphaFoldDB" id="A0A2H3C873"/>